<dbReference type="Proteomes" id="UP001175353">
    <property type="component" value="Unassembled WGS sequence"/>
</dbReference>
<feature type="compositionally biased region" description="Basic and acidic residues" evidence="1">
    <location>
        <begin position="21"/>
        <end position="34"/>
    </location>
</feature>
<gene>
    <name evidence="2" type="ORF">LTR91_010963</name>
</gene>
<feature type="compositionally biased region" description="Acidic residues" evidence="1">
    <location>
        <begin position="272"/>
        <end position="301"/>
    </location>
</feature>
<feature type="region of interest" description="Disordered" evidence="1">
    <location>
        <begin position="16"/>
        <end position="66"/>
    </location>
</feature>
<proteinExistence type="predicted"/>
<evidence type="ECO:0000256" key="1">
    <source>
        <dbReference type="SAM" id="MobiDB-lite"/>
    </source>
</evidence>
<feature type="compositionally biased region" description="Polar residues" evidence="1">
    <location>
        <begin position="47"/>
        <end position="58"/>
    </location>
</feature>
<feature type="region of interest" description="Disordered" evidence="1">
    <location>
        <begin position="264"/>
        <end position="333"/>
    </location>
</feature>
<name>A0AAN6QSF2_9PEZI</name>
<evidence type="ECO:0000313" key="3">
    <source>
        <dbReference type="Proteomes" id="UP001175353"/>
    </source>
</evidence>
<evidence type="ECO:0000313" key="2">
    <source>
        <dbReference type="EMBL" id="KAK0984115.1"/>
    </source>
</evidence>
<comment type="caution">
    <text evidence="2">The sequence shown here is derived from an EMBL/GenBank/DDBJ whole genome shotgun (WGS) entry which is preliminary data.</text>
</comment>
<sequence>MVFSCFRAGRGTSLAQQDWDEPARPRLTHNDRTKTKTTFLRRHGSADSRSSTYSNESISKLPPCSGVSDPQIEAMMMPVPPEAKASRCLRLSMPKTYSDIVDTMRSEKGCRDWRNFAVFYDDEVDMRKSAVECARRRAETFGRKARGLASFSSGDDGIVVATRTEQTRSLPQHSYPTPLQSPRYVPGEQTIAERLDAPYLHLLMPEPPPDDPEAAAKQAEDAAIFFDYLTIKHDIMDWRLTPVFPEDDVNMERLPRRRKIVCEESENVERSEEPEELEEPEEEEEEEEEQEYEYEQEDDDYSPASPSSVHSQPGPPHTRYRVVRSRTLEDGRV</sequence>
<reference evidence="2" key="1">
    <citation type="submission" date="2023-06" db="EMBL/GenBank/DDBJ databases">
        <title>Black Yeasts Isolated from many extreme environments.</title>
        <authorList>
            <person name="Coleine C."/>
            <person name="Stajich J.E."/>
            <person name="Selbmann L."/>
        </authorList>
    </citation>
    <scope>NUCLEOTIDE SEQUENCE</scope>
    <source>
        <strain evidence="2">CCFEE 5200</strain>
    </source>
</reference>
<organism evidence="2 3">
    <name type="scientific">Friedmanniomyces endolithicus</name>
    <dbReference type="NCBI Taxonomy" id="329885"/>
    <lineage>
        <taxon>Eukaryota</taxon>
        <taxon>Fungi</taxon>
        <taxon>Dikarya</taxon>
        <taxon>Ascomycota</taxon>
        <taxon>Pezizomycotina</taxon>
        <taxon>Dothideomycetes</taxon>
        <taxon>Dothideomycetidae</taxon>
        <taxon>Mycosphaerellales</taxon>
        <taxon>Teratosphaeriaceae</taxon>
        <taxon>Friedmanniomyces</taxon>
    </lineage>
</organism>
<dbReference type="EMBL" id="JAUJLE010000098">
    <property type="protein sequence ID" value="KAK0984115.1"/>
    <property type="molecule type" value="Genomic_DNA"/>
</dbReference>
<dbReference type="AlphaFoldDB" id="A0AAN6QSF2"/>
<accession>A0AAN6QSF2</accession>
<protein>
    <submittedName>
        <fullName evidence="2">Uncharacterized protein</fullName>
    </submittedName>
</protein>
<keyword evidence="3" id="KW-1185">Reference proteome</keyword>